<dbReference type="Gene3D" id="3.40.50.1820">
    <property type="entry name" value="alpha/beta hydrolase"/>
    <property type="match status" value="1"/>
</dbReference>
<dbReference type="PANTHER" id="PTHR22946">
    <property type="entry name" value="DIENELACTONE HYDROLASE DOMAIN-CONTAINING PROTEIN-RELATED"/>
    <property type="match status" value="1"/>
</dbReference>
<evidence type="ECO:0000313" key="5">
    <source>
        <dbReference type="Proteomes" id="UP000233332"/>
    </source>
</evidence>
<organism evidence="4 5">
    <name type="scientific">Thalassospira lohafexi</name>
    <dbReference type="NCBI Taxonomy" id="744227"/>
    <lineage>
        <taxon>Bacteria</taxon>
        <taxon>Pseudomonadati</taxon>
        <taxon>Pseudomonadota</taxon>
        <taxon>Alphaproteobacteria</taxon>
        <taxon>Rhodospirillales</taxon>
        <taxon>Thalassospiraceae</taxon>
        <taxon>Thalassospira</taxon>
    </lineage>
</organism>
<dbReference type="Pfam" id="PF12697">
    <property type="entry name" value="Abhydrolase_6"/>
    <property type="match status" value="1"/>
</dbReference>
<dbReference type="InterPro" id="IPR000073">
    <property type="entry name" value="AB_hydrolase_1"/>
</dbReference>
<sequence>MKHVTFAMLLALGLGLFTAATSMPATAGQDIAGYDRFDVQAAHRSRPLAASIWYPAGSHIYVAPVGKSAIWQSTNAYIGAAVEPGKHPLILLSHGSGGNMDGIGWLSSQLALRGAIVLAVNHPGTTTGDSSPRRTMYLGQRALDVTAALDQVLANPEFAPYIDTTNISAVGFSLGGTTVLNLAGMQFDRAAYRDYCVKYQDSAQDCIFYKKGGVDFAHLPDDFTNGYRDTRISKTVAIEPGMSFAVKPDSLADVSNPVLFIKLGKEHGWLAGDVSASGSNLVAKVKDASLAVFAPAYHLTFLAECEPGAAKLLEEMDDDPICTDPMGTDRSLVHRQIADQIATFLGLP</sequence>
<evidence type="ECO:0000313" key="4">
    <source>
        <dbReference type="EMBL" id="PKR58274.1"/>
    </source>
</evidence>
<keyword evidence="5" id="KW-1185">Reference proteome</keyword>
<proteinExistence type="inferred from homology"/>
<comment type="similarity">
    <text evidence="1">Belongs to the AB hydrolase superfamily. FUS2 hydrolase family.</text>
</comment>
<dbReference type="InterPro" id="IPR029058">
    <property type="entry name" value="AB_hydrolase_fold"/>
</dbReference>
<feature type="chain" id="PRO_5014833469" description="AB hydrolase-1 domain-containing protein" evidence="2">
    <location>
        <begin position="28"/>
        <end position="348"/>
    </location>
</feature>
<gene>
    <name evidence="4" type="ORF">COO92_11020</name>
</gene>
<feature type="domain" description="AB hydrolase-1" evidence="3">
    <location>
        <begin position="90"/>
        <end position="240"/>
    </location>
</feature>
<reference evidence="4 5" key="1">
    <citation type="submission" date="2017-09" db="EMBL/GenBank/DDBJ databases">
        <title>Biodiversity and function of Thalassospira species in the particle-attached aromatic-hydrocarbon-degrading consortia from the surface seawater of the China South Sea.</title>
        <authorList>
            <person name="Dong C."/>
            <person name="Lai Q."/>
            <person name="Shao Z."/>
        </authorList>
    </citation>
    <scope>NUCLEOTIDE SEQUENCE [LARGE SCALE GENOMIC DNA]</scope>
    <source>
        <strain evidence="4 5">139Z-12</strain>
    </source>
</reference>
<dbReference type="SUPFAM" id="SSF53474">
    <property type="entry name" value="alpha/beta-Hydrolases"/>
    <property type="match status" value="1"/>
</dbReference>
<dbReference type="AlphaFoldDB" id="A0A2N3L626"/>
<name>A0A2N3L626_9PROT</name>
<evidence type="ECO:0000256" key="2">
    <source>
        <dbReference type="SAM" id="SignalP"/>
    </source>
</evidence>
<dbReference type="Proteomes" id="UP000233332">
    <property type="component" value="Unassembled WGS sequence"/>
</dbReference>
<feature type="signal peptide" evidence="2">
    <location>
        <begin position="1"/>
        <end position="27"/>
    </location>
</feature>
<evidence type="ECO:0000259" key="3">
    <source>
        <dbReference type="Pfam" id="PF12697"/>
    </source>
</evidence>
<keyword evidence="2" id="KW-0732">Signal</keyword>
<accession>A0A2N3L626</accession>
<dbReference type="RefSeq" id="WP_101302093.1">
    <property type="nucleotide sequence ID" value="NZ_NXGX01000004.1"/>
</dbReference>
<dbReference type="EMBL" id="NXGX01000004">
    <property type="protein sequence ID" value="PKR58274.1"/>
    <property type="molecule type" value="Genomic_DNA"/>
</dbReference>
<comment type="caution">
    <text evidence="4">The sequence shown here is derived from an EMBL/GenBank/DDBJ whole genome shotgun (WGS) entry which is preliminary data.</text>
</comment>
<protein>
    <recommendedName>
        <fullName evidence="3">AB hydrolase-1 domain-containing protein</fullName>
    </recommendedName>
</protein>
<dbReference type="InterPro" id="IPR016986">
    <property type="entry name" value="UCP031982_abhydr"/>
</dbReference>
<dbReference type="PIRSF" id="PIRSF031982">
    <property type="entry name" value="UCP031982_abhydr"/>
    <property type="match status" value="1"/>
</dbReference>
<evidence type="ECO:0000256" key="1">
    <source>
        <dbReference type="ARBA" id="ARBA00038115"/>
    </source>
</evidence>
<dbReference type="InterPro" id="IPR050261">
    <property type="entry name" value="FrsA_esterase"/>
</dbReference>